<organism evidence="1 2">
    <name type="scientific">Bambusicola thoracicus</name>
    <name type="common">Chinese bamboo-partridge</name>
    <name type="synonym">Perdix thoracica</name>
    <dbReference type="NCBI Taxonomy" id="9083"/>
    <lineage>
        <taxon>Eukaryota</taxon>
        <taxon>Metazoa</taxon>
        <taxon>Chordata</taxon>
        <taxon>Craniata</taxon>
        <taxon>Vertebrata</taxon>
        <taxon>Euteleostomi</taxon>
        <taxon>Archelosauria</taxon>
        <taxon>Archosauria</taxon>
        <taxon>Dinosauria</taxon>
        <taxon>Saurischia</taxon>
        <taxon>Theropoda</taxon>
        <taxon>Coelurosauria</taxon>
        <taxon>Aves</taxon>
        <taxon>Neognathae</taxon>
        <taxon>Galloanserae</taxon>
        <taxon>Galliformes</taxon>
        <taxon>Phasianidae</taxon>
        <taxon>Perdicinae</taxon>
        <taxon>Bambusicola</taxon>
    </lineage>
</organism>
<dbReference type="InterPro" id="IPR044933">
    <property type="entry name" value="DIA_GBD_sf"/>
</dbReference>
<gene>
    <name evidence="1" type="ORF">CIB84_011680</name>
</gene>
<comment type="caution">
    <text evidence="1">The sequence shown here is derived from an EMBL/GenBank/DDBJ whole genome shotgun (WGS) entry which is preliminary data.</text>
</comment>
<dbReference type="Proteomes" id="UP000237246">
    <property type="component" value="Unassembled WGS sequence"/>
</dbReference>
<dbReference type="AlphaFoldDB" id="A0A2P4SKE6"/>
<dbReference type="PANTHER" id="PTHR45691:SF3">
    <property type="entry name" value="PROTEIN DIAPHANOUS HOMOLOG 2"/>
    <property type="match status" value="1"/>
</dbReference>
<evidence type="ECO:0000313" key="2">
    <source>
        <dbReference type="Proteomes" id="UP000237246"/>
    </source>
</evidence>
<dbReference type="GO" id="GO:0005884">
    <property type="term" value="C:actin filament"/>
    <property type="evidence" value="ECO:0007669"/>
    <property type="project" value="TreeGrafter"/>
</dbReference>
<sequence>MTNTIGGRCSSEDESQNWPKLRDRITCFRKSAVREEEPQIQHPIDTQPTISEILLAQALLDERCMNLSEKEVKDHFEKMIEDMNLNEGCSSFKRQGFVHKT</sequence>
<evidence type="ECO:0000313" key="1">
    <source>
        <dbReference type="EMBL" id="POI24570.1"/>
    </source>
</evidence>
<protein>
    <submittedName>
        <fullName evidence="1">Uncharacterized protein</fullName>
    </submittedName>
</protein>
<dbReference type="EMBL" id="PPHD01040208">
    <property type="protein sequence ID" value="POI24570.1"/>
    <property type="molecule type" value="Genomic_DNA"/>
</dbReference>
<keyword evidence="2" id="KW-1185">Reference proteome</keyword>
<dbReference type="InterPro" id="IPR051412">
    <property type="entry name" value="Formin_Homology_Diaphanous_sf"/>
</dbReference>
<reference evidence="1 2" key="1">
    <citation type="submission" date="2018-01" db="EMBL/GenBank/DDBJ databases">
        <title>Comparison of the Chinese Bamboo Partridge and Red Junglefowl genome sequences highlights the importance of demography in genome evolution.</title>
        <authorList>
            <person name="Tiley G.P."/>
            <person name="Kimball R.T."/>
            <person name="Braun E.L."/>
            <person name="Burleigh J.G."/>
        </authorList>
    </citation>
    <scope>NUCLEOTIDE SEQUENCE [LARGE SCALE GENOMIC DNA]</scope>
    <source>
        <strain evidence="1">RTK389</strain>
        <tissue evidence="1">Blood</tissue>
    </source>
</reference>
<dbReference type="GO" id="GO:0030041">
    <property type="term" value="P:actin filament polymerization"/>
    <property type="evidence" value="ECO:0007669"/>
    <property type="project" value="TreeGrafter"/>
</dbReference>
<accession>A0A2P4SKE6</accession>
<proteinExistence type="predicted"/>
<dbReference type="PANTHER" id="PTHR45691">
    <property type="entry name" value="PROTEIN DIAPHANOUS"/>
    <property type="match status" value="1"/>
</dbReference>
<dbReference type="OrthoDB" id="1104827at2759"/>
<name>A0A2P4SKE6_BAMTH</name>
<dbReference type="Gene3D" id="1.10.20.40">
    <property type="entry name" value="Formin, diaphanous GTPase-binding domain"/>
    <property type="match status" value="1"/>
</dbReference>